<comment type="caution">
    <text evidence="1">The sequence shown here is derived from an EMBL/GenBank/DDBJ whole genome shotgun (WGS) entry which is preliminary data.</text>
</comment>
<gene>
    <name evidence="1" type="ORF">OXD698_LOCUS16618</name>
</gene>
<evidence type="ECO:0000313" key="2">
    <source>
        <dbReference type="Proteomes" id="UP000663844"/>
    </source>
</evidence>
<evidence type="ECO:0000313" key="1">
    <source>
        <dbReference type="EMBL" id="CAF3771546.1"/>
    </source>
</evidence>
<reference evidence="1" key="1">
    <citation type="submission" date="2021-02" db="EMBL/GenBank/DDBJ databases">
        <authorList>
            <person name="Nowell W R."/>
        </authorList>
    </citation>
    <scope>NUCLEOTIDE SEQUENCE</scope>
</reference>
<dbReference type="AlphaFoldDB" id="A0A818ZGL1"/>
<sequence length="378" mass="43936">MHGVRAPKLSFSWGCSLVKVEKISTYFTDTILETADKWNDEHGYGIIDLIQYSILGRLENNRQCPLTPFDTSCDKEWIEQIFDSVHDSELSFTRRLQIYTSNDDLHNSAEKDLQNLMSIFKDKATEEQIASRPGDFGFGFYTTNNLVDALRHAENRANKTGGEQRSACLIFSISKNEFNSYQIVRLLYAEKQEQITREKMDESLINSNNIFEWHNFVYQCLNNDPRLPLIHDKDAIIGPISANLKDSTLRYKPIKQIRRQIPIQTAVISMKLAFALFDGLKGVIIWGKKSKFYLYKSPNSFLNQADHKIFQQREHGRLSPYELLICEINFDPCLCRPLCFYNVLLQNKITYAFVSSFQFQQHFVDMHYVNYGYSSNIS</sequence>
<dbReference type="EMBL" id="CAJOAZ010001145">
    <property type="protein sequence ID" value="CAF3771546.1"/>
    <property type="molecule type" value="Genomic_DNA"/>
</dbReference>
<dbReference type="Proteomes" id="UP000663844">
    <property type="component" value="Unassembled WGS sequence"/>
</dbReference>
<accession>A0A818ZGL1</accession>
<name>A0A818ZGL1_9BILA</name>
<proteinExistence type="predicted"/>
<protein>
    <submittedName>
        <fullName evidence="1">Uncharacterized protein</fullName>
    </submittedName>
</protein>
<organism evidence="1 2">
    <name type="scientific">Adineta steineri</name>
    <dbReference type="NCBI Taxonomy" id="433720"/>
    <lineage>
        <taxon>Eukaryota</taxon>
        <taxon>Metazoa</taxon>
        <taxon>Spiralia</taxon>
        <taxon>Gnathifera</taxon>
        <taxon>Rotifera</taxon>
        <taxon>Eurotatoria</taxon>
        <taxon>Bdelloidea</taxon>
        <taxon>Adinetida</taxon>
        <taxon>Adinetidae</taxon>
        <taxon>Adineta</taxon>
    </lineage>
</organism>